<feature type="compositionally biased region" description="Basic and acidic residues" evidence="1">
    <location>
        <begin position="138"/>
        <end position="156"/>
    </location>
</feature>
<feature type="domain" description="Brf1 TBP-binding" evidence="2">
    <location>
        <begin position="45"/>
        <end position="131"/>
    </location>
</feature>
<comment type="caution">
    <text evidence="3">The sequence shown here is derived from an EMBL/GenBank/DDBJ whole genome shotgun (WGS) entry which is preliminary data.</text>
</comment>
<sequence>MQLILKNKWRTVIQQLLNYGMQLILKMTLLIFRMTNPLELYIHRRKVDSYLNNEKQKHYKKIIWEMMNRKYLKDLEARKKLAASNASNPKKKQRQKTAKDVKKAQPTAQQTSSKKRPSSRINHEALQKMFEEEPEPAENTKRARTESESSRGRADDLADGADDETEEQYGWDEDPSYSHYDAQDDDYYYGEDDEFF</sequence>
<feature type="compositionally biased region" description="Acidic residues" evidence="1">
    <location>
        <begin position="183"/>
        <end position="196"/>
    </location>
</feature>
<protein>
    <recommendedName>
        <fullName evidence="2">Brf1 TBP-binding domain-containing protein</fullName>
    </recommendedName>
</protein>
<dbReference type="InterPro" id="IPR011665">
    <property type="entry name" value="BRF1_TBP-bd_dom"/>
</dbReference>
<reference evidence="3" key="1">
    <citation type="submission" date="2024-03" db="EMBL/GenBank/DDBJ databases">
        <title>WGS assembly of Saponaria officinalis var. Norfolk2.</title>
        <authorList>
            <person name="Jenkins J."/>
            <person name="Shu S."/>
            <person name="Grimwood J."/>
            <person name="Barry K."/>
            <person name="Goodstein D."/>
            <person name="Schmutz J."/>
            <person name="Leebens-Mack J."/>
            <person name="Osbourn A."/>
        </authorList>
    </citation>
    <scope>NUCLEOTIDE SEQUENCE [LARGE SCALE GENOMIC DNA]</scope>
    <source>
        <strain evidence="3">JIC</strain>
    </source>
</reference>
<feature type="compositionally biased region" description="Acidic residues" evidence="1">
    <location>
        <begin position="157"/>
        <end position="175"/>
    </location>
</feature>
<gene>
    <name evidence="3" type="ORF">RND81_05G100000</name>
</gene>
<evidence type="ECO:0000259" key="2">
    <source>
        <dbReference type="Pfam" id="PF07741"/>
    </source>
</evidence>
<keyword evidence="4" id="KW-1185">Reference proteome</keyword>
<feature type="region of interest" description="Disordered" evidence="1">
    <location>
        <begin position="81"/>
        <end position="196"/>
    </location>
</feature>
<dbReference type="Proteomes" id="UP001443914">
    <property type="component" value="Unassembled WGS sequence"/>
</dbReference>
<feature type="compositionally biased region" description="Basic and acidic residues" evidence="1">
    <location>
        <begin position="121"/>
        <end position="131"/>
    </location>
</feature>
<dbReference type="Pfam" id="PF07741">
    <property type="entry name" value="BRF1"/>
    <property type="match status" value="1"/>
</dbReference>
<accession>A0AAW1KXG9</accession>
<evidence type="ECO:0000313" key="4">
    <source>
        <dbReference type="Proteomes" id="UP001443914"/>
    </source>
</evidence>
<proteinExistence type="predicted"/>
<organism evidence="3 4">
    <name type="scientific">Saponaria officinalis</name>
    <name type="common">Common soapwort</name>
    <name type="synonym">Lychnis saponaria</name>
    <dbReference type="NCBI Taxonomy" id="3572"/>
    <lineage>
        <taxon>Eukaryota</taxon>
        <taxon>Viridiplantae</taxon>
        <taxon>Streptophyta</taxon>
        <taxon>Embryophyta</taxon>
        <taxon>Tracheophyta</taxon>
        <taxon>Spermatophyta</taxon>
        <taxon>Magnoliopsida</taxon>
        <taxon>eudicotyledons</taxon>
        <taxon>Gunneridae</taxon>
        <taxon>Pentapetalae</taxon>
        <taxon>Caryophyllales</taxon>
        <taxon>Caryophyllaceae</taxon>
        <taxon>Caryophylleae</taxon>
        <taxon>Saponaria</taxon>
    </lineage>
</organism>
<evidence type="ECO:0000313" key="3">
    <source>
        <dbReference type="EMBL" id="KAK9724809.1"/>
    </source>
</evidence>
<dbReference type="EMBL" id="JBDFQZ010000005">
    <property type="protein sequence ID" value="KAK9724809.1"/>
    <property type="molecule type" value="Genomic_DNA"/>
</dbReference>
<evidence type="ECO:0000256" key="1">
    <source>
        <dbReference type="SAM" id="MobiDB-lite"/>
    </source>
</evidence>
<dbReference type="Gene3D" id="1.20.5.650">
    <property type="entry name" value="Single helix bin"/>
    <property type="match status" value="1"/>
</dbReference>
<dbReference type="AlphaFoldDB" id="A0AAW1KXG9"/>
<name>A0AAW1KXG9_SAPOF</name>